<sequence>MLKKSRKGFKDSVQENGETIYFEWKESNLIRVIGKFATMNNNLTDSCRQNKSLIVTKNTMKYRGIRSIEKEFVCVQDIKMIEDILEIYPDYGLVMFDETIHPVNQREFYQALVKVTKKFENVIFVWASQTKTTEKNGKAFFGEKNAFLRSI</sequence>
<keyword evidence="2" id="KW-1185">Reference proteome</keyword>
<reference evidence="1 2" key="1">
    <citation type="submission" date="2021-03" db="EMBL/GenBank/DDBJ databases">
        <title>Enterococcal diversity collection.</title>
        <authorList>
            <person name="Gilmore M.S."/>
            <person name="Schwartzman J."/>
            <person name="Van Tyne D."/>
            <person name="Martin M."/>
            <person name="Earl A.M."/>
            <person name="Manson A.L."/>
            <person name="Straub T."/>
            <person name="Salamzade R."/>
            <person name="Saavedra J."/>
            <person name="Lebreton F."/>
            <person name="Prichula J."/>
            <person name="Schaufler K."/>
            <person name="Gaca A."/>
            <person name="Sgardioli B."/>
            <person name="Wagenaar J."/>
            <person name="Strong T."/>
        </authorList>
    </citation>
    <scope>NUCLEOTIDE SEQUENCE [LARGE SCALE GENOMIC DNA]</scope>
    <source>
        <strain evidence="1 2">MSG2901</strain>
    </source>
</reference>
<evidence type="ECO:0000313" key="1">
    <source>
        <dbReference type="EMBL" id="MBO0481495.1"/>
    </source>
</evidence>
<name>A0ABS3HYK0_9ENTE</name>
<evidence type="ECO:0000313" key="2">
    <source>
        <dbReference type="Proteomes" id="UP000664832"/>
    </source>
</evidence>
<evidence type="ECO:0008006" key="3">
    <source>
        <dbReference type="Google" id="ProtNLM"/>
    </source>
</evidence>
<dbReference type="EMBL" id="JAFLWI010000005">
    <property type="protein sequence ID" value="MBO0481495.1"/>
    <property type="molecule type" value="Genomic_DNA"/>
</dbReference>
<protein>
    <recommendedName>
        <fullName evidence="3">Zona occludens toxin N-terminal domain-containing protein</fullName>
    </recommendedName>
</protein>
<accession>A0ABS3HYK0</accession>
<gene>
    <name evidence="1" type="ORF">JZO71_04040</name>
</gene>
<dbReference type="Proteomes" id="UP000664832">
    <property type="component" value="Unassembled WGS sequence"/>
</dbReference>
<proteinExistence type="predicted"/>
<organism evidence="1 2">
    <name type="scientific">Candidatus Enterococcus courvalinii</name>
    <dbReference type="NCBI Taxonomy" id="2815329"/>
    <lineage>
        <taxon>Bacteria</taxon>
        <taxon>Bacillati</taxon>
        <taxon>Bacillota</taxon>
        <taxon>Bacilli</taxon>
        <taxon>Lactobacillales</taxon>
        <taxon>Enterococcaceae</taxon>
        <taxon>Enterococcus</taxon>
    </lineage>
</organism>
<dbReference type="RefSeq" id="WP_206898317.1">
    <property type="nucleotide sequence ID" value="NZ_JAFLWI010000005.1"/>
</dbReference>
<comment type="caution">
    <text evidence="1">The sequence shown here is derived from an EMBL/GenBank/DDBJ whole genome shotgun (WGS) entry which is preliminary data.</text>
</comment>